<protein>
    <submittedName>
        <fullName evidence="1">Uncharacterized protein</fullName>
    </submittedName>
</protein>
<dbReference type="Proteomes" id="UP000198601">
    <property type="component" value="Unassembled WGS sequence"/>
</dbReference>
<dbReference type="STRING" id="624147.SAMN04487970_107912"/>
<dbReference type="AlphaFoldDB" id="A0A1G4TYM2"/>
<organism evidence="1 2">
    <name type="scientific">Paenibacillus tianmuensis</name>
    <dbReference type="NCBI Taxonomy" id="624147"/>
    <lineage>
        <taxon>Bacteria</taxon>
        <taxon>Bacillati</taxon>
        <taxon>Bacillota</taxon>
        <taxon>Bacilli</taxon>
        <taxon>Bacillales</taxon>
        <taxon>Paenibacillaceae</taxon>
        <taxon>Paenibacillus</taxon>
    </lineage>
</organism>
<gene>
    <name evidence="1" type="ORF">SAMN04487970_107912</name>
</gene>
<name>A0A1G4TYM2_9BACL</name>
<evidence type="ECO:0000313" key="1">
    <source>
        <dbReference type="EMBL" id="SCW86437.1"/>
    </source>
</evidence>
<accession>A0A1G4TYM2</accession>
<sequence length="46" mass="5204">MSQHNLLLGYRKAKKDLISLYNNTVDKEDRSLISDILATANLLSRA</sequence>
<evidence type="ECO:0000313" key="2">
    <source>
        <dbReference type="Proteomes" id="UP000198601"/>
    </source>
</evidence>
<dbReference type="EMBL" id="FMTT01000079">
    <property type="protein sequence ID" value="SCW86437.1"/>
    <property type="molecule type" value="Genomic_DNA"/>
</dbReference>
<reference evidence="2" key="1">
    <citation type="submission" date="2016-10" db="EMBL/GenBank/DDBJ databases">
        <authorList>
            <person name="Varghese N."/>
            <person name="Submissions S."/>
        </authorList>
    </citation>
    <scope>NUCLEOTIDE SEQUENCE [LARGE SCALE GENOMIC DNA]</scope>
    <source>
        <strain evidence="2">CGMCC 1.8946</strain>
    </source>
</reference>
<keyword evidence="2" id="KW-1185">Reference proteome</keyword>
<proteinExistence type="predicted"/>